<organism evidence="2 3">
    <name type="scientific">Pantoea rwandensis</name>
    <dbReference type="NCBI Taxonomy" id="1076550"/>
    <lineage>
        <taxon>Bacteria</taxon>
        <taxon>Pseudomonadati</taxon>
        <taxon>Pseudomonadota</taxon>
        <taxon>Gammaproteobacteria</taxon>
        <taxon>Enterobacterales</taxon>
        <taxon>Erwiniaceae</taxon>
        <taxon>Pantoea</taxon>
    </lineage>
</organism>
<accession>A0A1X1CSZ8</accession>
<keyword evidence="1" id="KW-0472">Membrane</keyword>
<dbReference type="Proteomes" id="UP000193558">
    <property type="component" value="Unassembled WGS sequence"/>
</dbReference>
<keyword evidence="1" id="KW-1133">Transmembrane helix</keyword>
<dbReference type="EMBL" id="MLFR01000023">
    <property type="protein sequence ID" value="ORM67542.1"/>
    <property type="molecule type" value="Genomic_DNA"/>
</dbReference>
<sequence>MIGKVWKVVKEVAIGILLVLSLWLVVDGALREVGSSFSFWKFITEALKFVPLLSLLVASVAFFFWQDRKFQEKRFEHFFLAFEKANQIYVHLRHAYHIHNKIRFILNKKVTKNEKYDKSQCEEILNNLRLELKTIEKECFEFMGLISTLDTIYNSKTLRNKSDEARETFHNSLQGFSRLFEEPNSHLDFLVDQDLLIHPQFGIDSLEENFYAYRKFMKSFKPFNRFSMRFNDEI</sequence>
<evidence type="ECO:0000313" key="2">
    <source>
        <dbReference type="EMBL" id="ORM67542.1"/>
    </source>
</evidence>
<dbReference type="AlphaFoldDB" id="A0A1X1CSZ8"/>
<dbReference type="RefSeq" id="WP_084936195.1">
    <property type="nucleotide sequence ID" value="NZ_MLFR01000023.1"/>
</dbReference>
<proteinExistence type="predicted"/>
<comment type="caution">
    <text evidence="2">The sequence shown here is derived from an EMBL/GenBank/DDBJ whole genome shotgun (WGS) entry which is preliminary data.</text>
</comment>
<feature type="transmembrane region" description="Helical" evidence="1">
    <location>
        <begin position="12"/>
        <end position="30"/>
    </location>
</feature>
<feature type="transmembrane region" description="Helical" evidence="1">
    <location>
        <begin position="42"/>
        <end position="65"/>
    </location>
</feature>
<evidence type="ECO:0000313" key="3">
    <source>
        <dbReference type="Proteomes" id="UP000193558"/>
    </source>
</evidence>
<gene>
    <name evidence="2" type="ORF">HA51_19000</name>
</gene>
<protein>
    <submittedName>
        <fullName evidence="2">Uncharacterized protein</fullName>
    </submittedName>
</protein>
<name>A0A1X1CSZ8_9GAMM</name>
<evidence type="ECO:0000256" key="1">
    <source>
        <dbReference type="SAM" id="Phobius"/>
    </source>
</evidence>
<keyword evidence="1" id="KW-0812">Transmembrane</keyword>
<reference evidence="2 3" key="1">
    <citation type="journal article" date="2017" name="Antonie Van Leeuwenhoek">
        <title>Phylogenomic resolution of the bacterial genus Pantoea and its relationship with Erwinia and Tatumella.</title>
        <authorList>
            <person name="Palmer M."/>
            <person name="Steenkamp E.T."/>
            <person name="Coetzee M.P."/>
            <person name="Chan W.Y."/>
            <person name="van Zyl E."/>
            <person name="De Maayer P."/>
            <person name="Coutinho T.A."/>
            <person name="Blom J."/>
            <person name="Smits T.H."/>
            <person name="Duffy B."/>
            <person name="Venter S.N."/>
        </authorList>
    </citation>
    <scope>NUCLEOTIDE SEQUENCE [LARGE SCALE GENOMIC DNA]</scope>
    <source>
        <strain evidence="2 3">LMG 26275</strain>
    </source>
</reference>